<proteinExistence type="predicted"/>
<organism evidence="1">
    <name type="scientific">Carcinus maenas virus 1</name>
    <dbReference type="NCBI Taxonomy" id="2704945"/>
    <lineage>
        <taxon>Viruses</taxon>
    </lineage>
</organism>
<gene>
    <name evidence="1" type="primary">ORF48</name>
</gene>
<sequence length="219" mass="24806">MTITTTTAIADAKMDTLIQQLAKNNVWGSFDLTKVMYDQSSHLLDVNVLQLQKLYSVEPTKGNKKGQYYLLLGDYLSKLNPKQLVEFRNMDGIVSFIDTLSGSNKYVALYIKDDKFKPAEGDYTNGNIIAHVYSEQDKVQKKLNHMYHIDNDMNTCINGLVENVEKDKTLNILLFNNTVSLKNILGTDHIKQLQVAVKSMVINQLLVGHLLSLYLVKNC</sequence>
<name>A0A6G9HDC6_9VIRU</name>
<reference evidence="1" key="1">
    <citation type="journal article" date="2020" name="MBio">
        <title>A New Family of DNA Viruses Causing Disease in Crustaceans from Diverse Aquatic Biomes.</title>
        <authorList>
            <person name="Subramaniam K."/>
            <person name="Behringer D.C."/>
            <person name="Bojko J."/>
            <person name="Yutin N."/>
            <person name="Clark A.S."/>
            <person name="Bateman K.S."/>
            <person name="van Aerle R."/>
            <person name="Bass D."/>
            <person name="Kerr R.C."/>
            <person name="Koonin E.V."/>
            <person name="Stentiford G.D."/>
            <person name="Waltzek T.B."/>
        </authorList>
    </citation>
    <scope>NUCLEOTIDE SEQUENCE</scope>
</reference>
<protein>
    <submittedName>
        <fullName evidence="1">Uncharacterized protein</fullName>
    </submittedName>
</protein>
<accession>A0A6G9HDC6</accession>
<evidence type="ECO:0000313" key="1">
    <source>
        <dbReference type="EMBL" id="QIQ08555.1"/>
    </source>
</evidence>
<dbReference type="EMBL" id="MN604015">
    <property type="protein sequence ID" value="QIQ08555.1"/>
    <property type="molecule type" value="Genomic_DNA"/>
</dbReference>